<evidence type="ECO:0000313" key="5">
    <source>
        <dbReference type="Proteomes" id="UP001610335"/>
    </source>
</evidence>
<feature type="compositionally biased region" description="Basic residues" evidence="2">
    <location>
        <begin position="244"/>
        <end position="254"/>
    </location>
</feature>
<name>A0ABR4I4P2_9EURO</name>
<dbReference type="Proteomes" id="UP001610335">
    <property type="component" value="Unassembled WGS sequence"/>
</dbReference>
<feature type="coiled-coil region" evidence="1">
    <location>
        <begin position="731"/>
        <end position="765"/>
    </location>
</feature>
<feature type="compositionally biased region" description="Polar residues" evidence="2">
    <location>
        <begin position="234"/>
        <end position="243"/>
    </location>
</feature>
<evidence type="ECO:0000256" key="1">
    <source>
        <dbReference type="SAM" id="Coils"/>
    </source>
</evidence>
<feature type="compositionally biased region" description="Polar residues" evidence="2">
    <location>
        <begin position="328"/>
        <end position="344"/>
    </location>
</feature>
<proteinExistence type="predicted"/>
<feature type="compositionally biased region" description="Basic and acidic residues" evidence="2">
    <location>
        <begin position="352"/>
        <end position="365"/>
    </location>
</feature>
<feature type="domain" description="Inner kinetochore subunit AME1" evidence="3">
    <location>
        <begin position="610"/>
        <end position="842"/>
    </location>
</feature>
<feature type="compositionally biased region" description="Polar residues" evidence="2">
    <location>
        <begin position="88"/>
        <end position="103"/>
    </location>
</feature>
<feature type="compositionally biased region" description="Basic and acidic residues" evidence="2">
    <location>
        <begin position="476"/>
        <end position="486"/>
    </location>
</feature>
<sequence length="848" mass="94754">MASNREERQQMRQRGAGTRKIKEVDFGFSLGFGPTPEEPSQSASQPTNTEINPAPAPQAPSINAPPPPYETATTEPPRTQTTSSPTRVNSSSQEQPSQRTPGSARNKLPPRPSTFDIPADEELDLGRDSKRRKIESPKPIPPSIGAQPEIQNLEVADNGNVEQLIIPQPDEGVTIPIRTATNPEQLRDQEPPGIPSIPADEPNEAPPTFNEDGHLEIVSTEHATQAVPEPPRANGTTSPSSHTTKSRGRGRGRKANLSPSQSEVSNPEPTKDDARTTEPPAPRETIQEQESSTETEPPQPQREKRLRSRTPASARPSTSPPLDKASVENESSEQVPSDKPTSNGLRGRKRKNLETMEKGPRRDSNESATIQVETEVEPTDDVRKLAGPSQEQPNGIDKGKKRAGRPKKMASRSPVSVETSGVNKRQREEQEPTPEQEVEPSRPGKRKQRGRQPEHTREEEPEPEAEFARAAKRRKQREEREQERNQQQEPAEEREEPESEPSRAGRRKHGQLPEPTREEEQPEPEVEPSRAGKRKRQRGRQQEQVEEQEEQEPEAEIEPEPEPPAERERAKGTKRRGRPPTQPEKQPTQDETTEERPQTTKQRTRQPRGVTVPVTVHRLANAASLRGERVHESASEDEAGSSDEISNNQPAKLPTRGGVNAADVLSQICRETLEKTLTTLKNGIASEANTARRAEWTLRRKAVEAFSTELESRLFELSEMLDSNFMLGVKLKKAKRNMMDRRNRLDQLRREREAVALKMDAVRREHMREEQASLSRSTINHSLHNLDLALERGQSRTTEDEQLTAGLEFRLRNVAQNVSSTAPGAQGGLLHQIKMFNAQLETVRGLEG</sequence>
<feature type="compositionally biased region" description="Acidic residues" evidence="2">
    <location>
        <begin position="490"/>
        <end position="499"/>
    </location>
</feature>
<feature type="region of interest" description="Disordered" evidence="2">
    <location>
        <begin position="1"/>
        <end position="149"/>
    </location>
</feature>
<accession>A0ABR4I4P2</accession>
<evidence type="ECO:0000313" key="4">
    <source>
        <dbReference type="EMBL" id="KAL2822715.1"/>
    </source>
</evidence>
<dbReference type="Pfam" id="PF20994">
    <property type="entry name" value="CENPU"/>
    <property type="match status" value="1"/>
</dbReference>
<reference evidence="4 5" key="1">
    <citation type="submission" date="2024-07" db="EMBL/GenBank/DDBJ databases">
        <title>Section-level genome sequencing and comparative genomics of Aspergillus sections Usti and Cavernicolus.</title>
        <authorList>
            <consortium name="Lawrence Berkeley National Laboratory"/>
            <person name="Nybo J.L."/>
            <person name="Vesth T.C."/>
            <person name="Theobald S."/>
            <person name="Frisvad J.C."/>
            <person name="Larsen T.O."/>
            <person name="Kjaerboelling I."/>
            <person name="Rothschild-Mancinelli K."/>
            <person name="Lyhne E.K."/>
            <person name="Kogle M.E."/>
            <person name="Barry K."/>
            <person name="Clum A."/>
            <person name="Na H."/>
            <person name="Ledsgaard L."/>
            <person name="Lin J."/>
            <person name="Lipzen A."/>
            <person name="Kuo A."/>
            <person name="Riley R."/>
            <person name="Mondo S."/>
            <person name="LaButti K."/>
            <person name="Haridas S."/>
            <person name="Pangalinan J."/>
            <person name="Salamov A.A."/>
            <person name="Simmons B.A."/>
            <person name="Magnuson J.K."/>
            <person name="Chen J."/>
            <person name="Drula E."/>
            <person name="Henrissat B."/>
            <person name="Wiebenga A."/>
            <person name="Lubbers R.J."/>
            <person name="Gomes A.C."/>
            <person name="Makela M.R."/>
            <person name="Stajich J."/>
            <person name="Grigoriev I.V."/>
            <person name="Mortensen U.H."/>
            <person name="De vries R.P."/>
            <person name="Baker S.E."/>
            <person name="Andersen M.R."/>
        </authorList>
    </citation>
    <scope>NUCLEOTIDE SEQUENCE [LARGE SCALE GENOMIC DNA]</scope>
    <source>
        <strain evidence="4 5">CBS 600.67</strain>
    </source>
</reference>
<feature type="region of interest" description="Disordered" evidence="2">
    <location>
        <begin position="166"/>
        <end position="657"/>
    </location>
</feature>
<evidence type="ECO:0000259" key="3">
    <source>
        <dbReference type="Pfam" id="PF20994"/>
    </source>
</evidence>
<organism evidence="4 5">
    <name type="scientific">Aspergillus cavernicola</name>
    <dbReference type="NCBI Taxonomy" id="176166"/>
    <lineage>
        <taxon>Eukaryota</taxon>
        <taxon>Fungi</taxon>
        <taxon>Dikarya</taxon>
        <taxon>Ascomycota</taxon>
        <taxon>Pezizomycotina</taxon>
        <taxon>Eurotiomycetes</taxon>
        <taxon>Eurotiomycetidae</taxon>
        <taxon>Eurotiales</taxon>
        <taxon>Aspergillaceae</taxon>
        <taxon>Aspergillus</taxon>
        <taxon>Aspergillus subgen. Nidulantes</taxon>
    </lineage>
</organism>
<dbReference type="EMBL" id="JBFXLS010000057">
    <property type="protein sequence ID" value="KAL2822715.1"/>
    <property type="molecule type" value="Genomic_DNA"/>
</dbReference>
<dbReference type="InterPro" id="IPR048743">
    <property type="entry name" value="AME1"/>
</dbReference>
<feature type="compositionally biased region" description="Basic and acidic residues" evidence="2">
    <location>
        <begin position="1"/>
        <end position="10"/>
    </location>
</feature>
<protein>
    <recommendedName>
        <fullName evidence="3">Inner kinetochore subunit AME1 domain-containing protein</fullName>
    </recommendedName>
</protein>
<evidence type="ECO:0000256" key="2">
    <source>
        <dbReference type="SAM" id="MobiDB-lite"/>
    </source>
</evidence>
<feature type="compositionally biased region" description="Low complexity" evidence="2">
    <location>
        <begin position="309"/>
        <end position="322"/>
    </location>
</feature>
<feature type="compositionally biased region" description="Low complexity" evidence="2">
    <location>
        <begin position="70"/>
        <end position="87"/>
    </location>
</feature>
<keyword evidence="1" id="KW-0175">Coiled coil</keyword>
<keyword evidence="5" id="KW-1185">Reference proteome</keyword>
<gene>
    <name evidence="4" type="ORF">BDW59DRAFT_149360</name>
</gene>
<feature type="compositionally biased region" description="Polar residues" evidence="2">
    <location>
        <begin position="413"/>
        <end position="423"/>
    </location>
</feature>
<feature type="compositionally biased region" description="Basic residues" evidence="2">
    <location>
        <begin position="399"/>
        <end position="410"/>
    </location>
</feature>
<comment type="caution">
    <text evidence="4">The sequence shown here is derived from an EMBL/GenBank/DDBJ whole genome shotgun (WGS) entry which is preliminary data.</text>
</comment>
<feature type="compositionally biased region" description="Acidic residues" evidence="2">
    <location>
        <begin position="544"/>
        <end position="563"/>
    </location>
</feature>
<feature type="compositionally biased region" description="Pro residues" evidence="2">
    <location>
        <begin position="54"/>
        <end position="69"/>
    </location>
</feature>
<feature type="compositionally biased region" description="Polar residues" evidence="2">
    <location>
        <begin position="38"/>
        <end position="51"/>
    </location>
</feature>
<feature type="compositionally biased region" description="Polar residues" evidence="2">
    <location>
        <begin position="257"/>
        <end position="268"/>
    </location>
</feature>